<reference evidence="2" key="1">
    <citation type="submission" date="2018-04" db="EMBL/GenBank/DDBJ databases">
        <authorList>
            <person name="Jy Z."/>
        </authorList>
    </citation>
    <scope>NUCLEOTIDE SEQUENCE</scope>
    <source>
        <strain evidence="3">AS13</strain>
        <strain evidence="2">LA18</strain>
    </source>
</reference>
<gene>
    <name evidence="2" type="ORF">DBA34_11125</name>
    <name evidence="3" type="ORF">DBB29_09505</name>
</gene>
<evidence type="ECO:0008006" key="6">
    <source>
        <dbReference type="Google" id="ProtNLM"/>
    </source>
</evidence>
<evidence type="ECO:0000313" key="4">
    <source>
        <dbReference type="Proteomes" id="UP001172788"/>
    </source>
</evidence>
<dbReference type="Proteomes" id="UP001172791">
    <property type="component" value="Unassembled WGS sequence"/>
</dbReference>
<keyword evidence="4" id="KW-1185">Reference proteome</keyword>
<name>A0AAW7MM00_9BURK</name>
<evidence type="ECO:0000313" key="5">
    <source>
        <dbReference type="Proteomes" id="UP001172791"/>
    </source>
</evidence>
<keyword evidence="1" id="KW-1133">Transmembrane helix</keyword>
<accession>A0AAW7MM00</accession>
<sequence length="119" mass="13151">MAWAWLRSARFELKAAALCASTLLVQPYLLHYDLAWLGLPIAFLAVDMKKYGARSWEIVVLVVAWLSPFQAFAATVPALPIGQWAPAILIALLVIIFRRQCWQPVCIDQVVSGKGAVAD</sequence>
<dbReference type="Proteomes" id="UP001172788">
    <property type="component" value="Unassembled WGS sequence"/>
</dbReference>
<dbReference type="EMBL" id="QAIC01000037">
    <property type="protein sequence ID" value="MDN4573808.1"/>
    <property type="molecule type" value="Genomic_DNA"/>
</dbReference>
<keyword evidence="1" id="KW-0472">Membrane</keyword>
<evidence type="ECO:0000256" key="1">
    <source>
        <dbReference type="SAM" id="Phobius"/>
    </source>
</evidence>
<comment type="caution">
    <text evidence="2">The sequence shown here is derived from an EMBL/GenBank/DDBJ whole genome shotgun (WGS) entry which is preliminary data.</text>
</comment>
<evidence type="ECO:0000313" key="2">
    <source>
        <dbReference type="EMBL" id="MDN4573808.1"/>
    </source>
</evidence>
<protein>
    <recommendedName>
        <fullName evidence="6">DUF2029 domain-containing protein</fullName>
    </recommendedName>
</protein>
<dbReference type="EMBL" id="QAID01000035">
    <property type="protein sequence ID" value="MDN4578350.1"/>
    <property type="molecule type" value="Genomic_DNA"/>
</dbReference>
<keyword evidence="1" id="KW-0812">Transmembrane</keyword>
<feature type="transmembrane region" description="Helical" evidence="1">
    <location>
        <begin position="58"/>
        <end position="75"/>
    </location>
</feature>
<feature type="transmembrane region" description="Helical" evidence="1">
    <location>
        <begin position="81"/>
        <end position="97"/>
    </location>
</feature>
<dbReference type="AlphaFoldDB" id="A0AAW7MM00"/>
<proteinExistence type="predicted"/>
<evidence type="ECO:0000313" key="3">
    <source>
        <dbReference type="EMBL" id="MDN4578350.1"/>
    </source>
</evidence>
<organism evidence="2 5">
    <name type="scientific">Pandoraea cepalis</name>
    <dbReference type="NCBI Taxonomy" id="2508294"/>
    <lineage>
        <taxon>Bacteria</taxon>
        <taxon>Pseudomonadati</taxon>
        <taxon>Pseudomonadota</taxon>
        <taxon>Betaproteobacteria</taxon>
        <taxon>Burkholderiales</taxon>
        <taxon>Burkholderiaceae</taxon>
        <taxon>Pandoraea</taxon>
    </lineage>
</organism>